<feature type="region of interest" description="Disordered" evidence="1">
    <location>
        <begin position="127"/>
        <end position="151"/>
    </location>
</feature>
<accession>A0AAI8SQI9</accession>
<sequence length="151" mass="16091">MGFDALTDTELANERAAVTSAALDTARRAAARHLLAGLPGDLGQPEAIVKILMTNDIDDDRHELLEAFQKPWSLLALRIVAGTLANPAAAVRDARDRGATVPEIAAALGITTQGVYATYADQVVRRPRPRKTASLMSSGRLKPPEDINAPN</sequence>
<name>A0AAI8SQI9_MYCAV</name>
<dbReference type="Proteomes" id="UP000327362">
    <property type="component" value="Plasmid p1-JPH1"/>
</dbReference>
<evidence type="ECO:0000313" key="2">
    <source>
        <dbReference type="EMBL" id="BBN50858.1"/>
    </source>
</evidence>
<dbReference type="EMBL" id="AP020327">
    <property type="protein sequence ID" value="BBN50858.1"/>
    <property type="molecule type" value="Genomic_DNA"/>
</dbReference>
<evidence type="ECO:0000313" key="3">
    <source>
        <dbReference type="Proteomes" id="UP000327362"/>
    </source>
</evidence>
<evidence type="ECO:0000256" key="1">
    <source>
        <dbReference type="SAM" id="MobiDB-lite"/>
    </source>
</evidence>
<dbReference type="AlphaFoldDB" id="A0AAI8SQI9"/>
<reference evidence="2 3" key="1">
    <citation type="submission" date="2019-09" db="EMBL/GenBank/DDBJ databases">
        <title>Complete genome sequence of Mycobacterium avium subsp. hominissuis strain JP-H-1.</title>
        <authorList>
            <person name="Kinoshita Y."/>
            <person name="Niwa H."/>
            <person name="Uchida-Fujii E."/>
            <person name="Nukada T."/>
        </authorList>
    </citation>
    <scope>NUCLEOTIDE SEQUENCE [LARGE SCALE GENOMIC DNA]</scope>
    <source>
        <strain evidence="2 3">JP-H-1</strain>
        <plasmid evidence="2 3">p1-JPH1</plasmid>
    </source>
</reference>
<gene>
    <name evidence="2" type="ORF">JPH1_53330</name>
</gene>
<keyword evidence="2" id="KW-0614">Plasmid</keyword>
<geneLocation type="plasmid" evidence="2 3">
    <name>p1-JPH1</name>
</geneLocation>
<organism evidence="2 3">
    <name type="scientific">Mycobacterium avium subsp. hominissuis</name>
    <dbReference type="NCBI Taxonomy" id="439334"/>
    <lineage>
        <taxon>Bacteria</taxon>
        <taxon>Bacillati</taxon>
        <taxon>Actinomycetota</taxon>
        <taxon>Actinomycetes</taxon>
        <taxon>Mycobacteriales</taxon>
        <taxon>Mycobacteriaceae</taxon>
        <taxon>Mycobacterium</taxon>
        <taxon>Mycobacterium avium complex (MAC)</taxon>
    </lineage>
</organism>
<protein>
    <submittedName>
        <fullName evidence="2">Uncharacterized protein</fullName>
    </submittedName>
</protein>
<dbReference type="RefSeq" id="WP_151834960.1">
    <property type="nucleotide sequence ID" value="NZ_AP020327.1"/>
</dbReference>
<proteinExistence type="predicted"/>